<evidence type="ECO:0000256" key="3">
    <source>
        <dbReference type="ARBA" id="ARBA00022833"/>
    </source>
</evidence>
<proteinExistence type="predicted"/>
<keyword evidence="3" id="KW-0862">Zinc</keyword>
<dbReference type="InterPro" id="IPR053000">
    <property type="entry name" value="WSS1-like_metalloprotease"/>
</dbReference>
<keyword evidence="2 4" id="KW-0863">Zinc-finger</keyword>
<evidence type="ECO:0000256" key="5">
    <source>
        <dbReference type="SAM" id="MobiDB-lite"/>
    </source>
</evidence>
<feature type="domain" description="WLM" evidence="7">
    <location>
        <begin position="1"/>
        <end position="195"/>
    </location>
</feature>
<dbReference type="PANTHER" id="PTHR46622">
    <property type="entry name" value="DNA-DEPENDENT METALLOPROTEASE WSS1"/>
    <property type="match status" value="1"/>
</dbReference>
<dbReference type="GO" id="GO:0008270">
    <property type="term" value="F:zinc ion binding"/>
    <property type="evidence" value="ECO:0007669"/>
    <property type="project" value="UniProtKB-KW"/>
</dbReference>
<evidence type="ECO:0000313" key="9">
    <source>
        <dbReference type="Proteomes" id="UP000256645"/>
    </source>
</evidence>
<keyword evidence="9" id="KW-1185">Reference proteome</keyword>
<dbReference type="GO" id="GO:0008237">
    <property type="term" value="F:metallopeptidase activity"/>
    <property type="evidence" value="ECO:0007669"/>
    <property type="project" value="TreeGrafter"/>
</dbReference>
<evidence type="ECO:0000259" key="7">
    <source>
        <dbReference type="PROSITE" id="PS51397"/>
    </source>
</evidence>
<keyword evidence="1" id="KW-0479">Metal-binding</keyword>
<organism evidence="8 9">
    <name type="scientific">Coleophoma cylindrospora</name>
    <dbReference type="NCBI Taxonomy" id="1849047"/>
    <lineage>
        <taxon>Eukaryota</taxon>
        <taxon>Fungi</taxon>
        <taxon>Dikarya</taxon>
        <taxon>Ascomycota</taxon>
        <taxon>Pezizomycotina</taxon>
        <taxon>Leotiomycetes</taxon>
        <taxon>Helotiales</taxon>
        <taxon>Dermateaceae</taxon>
        <taxon>Coleophoma</taxon>
    </lineage>
</organism>
<dbReference type="PROSITE" id="PS50199">
    <property type="entry name" value="ZF_RANBP2_2"/>
    <property type="match status" value="1"/>
</dbReference>
<dbReference type="Gene3D" id="2.30.30.380">
    <property type="entry name" value="Zn-finger domain of Sec23/24"/>
    <property type="match status" value="1"/>
</dbReference>
<evidence type="ECO:0008006" key="10">
    <source>
        <dbReference type="Google" id="ProtNLM"/>
    </source>
</evidence>
<evidence type="ECO:0000256" key="1">
    <source>
        <dbReference type="ARBA" id="ARBA00022723"/>
    </source>
</evidence>
<evidence type="ECO:0000256" key="2">
    <source>
        <dbReference type="ARBA" id="ARBA00022771"/>
    </source>
</evidence>
<dbReference type="GO" id="GO:0005634">
    <property type="term" value="C:nucleus"/>
    <property type="evidence" value="ECO:0007669"/>
    <property type="project" value="TreeGrafter"/>
</dbReference>
<feature type="region of interest" description="Disordered" evidence="5">
    <location>
        <begin position="260"/>
        <end position="316"/>
    </location>
</feature>
<dbReference type="InterPro" id="IPR001876">
    <property type="entry name" value="Znf_RanBP2"/>
</dbReference>
<comment type="caution">
    <text evidence="8">The sequence shown here is derived from an EMBL/GenBank/DDBJ whole genome shotgun (WGS) entry which is preliminary data.</text>
</comment>
<dbReference type="PROSITE" id="PS51397">
    <property type="entry name" value="WLM"/>
    <property type="match status" value="1"/>
</dbReference>
<evidence type="ECO:0000313" key="8">
    <source>
        <dbReference type="EMBL" id="RDW82662.1"/>
    </source>
</evidence>
<sequence>MAELDALIFEYSHLKGFPREKDALHTLKKVSSLVKPIMRARNWKVGTLAEFYPEQQNLLGINQNRGQKICLRLRYPGDKNQFLPLEQVVDTMLHELSHNVFGPHDAHFHALWDQLKKEYEGLLSKGYTGEGFMSDGHRLGGRRIPRHEAARIARDAAEKRRTLTSGSGQRLGGAPVRAGTDIRKVIVEAIERRNTVLMGCGSDEKNDKEINDLADSATRNGFKTKADEDEANDQAIAQALWELVQEDQKKEYGADYIEANAANPTGNGGGEIGTTQSSSSKVTNKTRPAAPIPKTSAAPKPPQQTSRPVSRLVSELSPQKQAVALKRARTEPAIPKSPIAPLEPVSQAGWTCTICTLHNPNDFLCCDACTTERPEDITEKLSAINHRPAAASKQPSIKNFWQCTKCRTLMEDKWWTCSACGKMKESSA</sequence>
<accession>A0A3D8S8J4</accession>
<feature type="compositionally biased region" description="Polar residues" evidence="5">
    <location>
        <begin position="273"/>
        <end position="286"/>
    </location>
</feature>
<reference evidence="8 9" key="1">
    <citation type="journal article" date="2018" name="IMA Fungus">
        <title>IMA Genome-F 9: Draft genome sequence of Annulohypoxylon stygium, Aspergillus mulundensis, Berkeleyomyces basicola (syn. Thielaviopsis basicola), Ceratocystis smalleyi, two Cercospora beticola strains, Coleophoma cylindrospora, Fusarium fracticaudum, Phialophora cf. hyalina, and Morchella septimelata.</title>
        <authorList>
            <person name="Wingfield B.D."/>
            <person name="Bills G.F."/>
            <person name="Dong Y."/>
            <person name="Huang W."/>
            <person name="Nel W.J."/>
            <person name="Swalarsk-Parry B.S."/>
            <person name="Vaghefi N."/>
            <person name="Wilken P.M."/>
            <person name="An Z."/>
            <person name="de Beer Z.W."/>
            <person name="De Vos L."/>
            <person name="Chen L."/>
            <person name="Duong T.A."/>
            <person name="Gao Y."/>
            <person name="Hammerbacher A."/>
            <person name="Kikkert J.R."/>
            <person name="Li Y."/>
            <person name="Li H."/>
            <person name="Li K."/>
            <person name="Li Q."/>
            <person name="Liu X."/>
            <person name="Ma X."/>
            <person name="Naidoo K."/>
            <person name="Pethybridge S.J."/>
            <person name="Sun J."/>
            <person name="Steenkamp E.T."/>
            <person name="van der Nest M.A."/>
            <person name="van Wyk S."/>
            <person name="Wingfield M.J."/>
            <person name="Xiong C."/>
            <person name="Yue Q."/>
            <person name="Zhang X."/>
        </authorList>
    </citation>
    <scope>NUCLEOTIDE SEQUENCE [LARGE SCALE GENOMIC DNA]</scope>
    <source>
        <strain evidence="8 9">BP6252</strain>
    </source>
</reference>
<dbReference type="Pfam" id="PF08325">
    <property type="entry name" value="WLM"/>
    <property type="match status" value="1"/>
</dbReference>
<dbReference type="EMBL" id="PDLM01000003">
    <property type="protein sequence ID" value="RDW82662.1"/>
    <property type="molecule type" value="Genomic_DNA"/>
</dbReference>
<feature type="domain" description="RanBP2-type" evidence="6">
    <location>
        <begin position="346"/>
        <end position="375"/>
    </location>
</feature>
<dbReference type="Proteomes" id="UP000256645">
    <property type="component" value="Unassembled WGS sequence"/>
</dbReference>
<dbReference type="OrthoDB" id="261960at2759"/>
<name>A0A3D8S8J4_9HELO</name>
<protein>
    <recommendedName>
        <fullName evidence="10">WLM domain-containing protein</fullName>
    </recommendedName>
</protein>
<gene>
    <name evidence="8" type="ORF">BP6252_03774</name>
</gene>
<dbReference type="AlphaFoldDB" id="A0A3D8S8J4"/>
<dbReference type="PANTHER" id="PTHR46622:SF1">
    <property type="entry name" value="DNA-DEPENDENT METALLOPROTEASE WSS1"/>
    <property type="match status" value="1"/>
</dbReference>
<dbReference type="STRING" id="1849047.A0A3D8S8J4"/>
<dbReference type="PROSITE" id="PS01358">
    <property type="entry name" value="ZF_RANBP2_1"/>
    <property type="match status" value="1"/>
</dbReference>
<evidence type="ECO:0000256" key="4">
    <source>
        <dbReference type="PROSITE-ProRule" id="PRU00322"/>
    </source>
</evidence>
<evidence type="ECO:0000259" key="6">
    <source>
        <dbReference type="PROSITE" id="PS50199"/>
    </source>
</evidence>
<dbReference type="InterPro" id="IPR013536">
    <property type="entry name" value="WLM_dom"/>
</dbReference>
<dbReference type="GO" id="GO:0006281">
    <property type="term" value="P:DNA repair"/>
    <property type="evidence" value="ECO:0007669"/>
    <property type="project" value="TreeGrafter"/>
</dbReference>